<reference evidence="2 3" key="1">
    <citation type="submission" date="2021-03" db="EMBL/GenBank/DDBJ databases">
        <authorList>
            <person name="King G.J."/>
            <person name="Bancroft I."/>
            <person name="Baten A."/>
            <person name="Bloomfield J."/>
            <person name="Borpatragohain P."/>
            <person name="He Z."/>
            <person name="Irish N."/>
            <person name="Irwin J."/>
            <person name="Liu K."/>
            <person name="Mauleon R.P."/>
            <person name="Moore J."/>
            <person name="Morris R."/>
            <person name="Ostergaard L."/>
            <person name="Wang B."/>
            <person name="Wells R."/>
        </authorList>
    </citation>
    <scope>NUCLEOTIDE SEQUENCE [LARGE SCALE GENOMIC DNA]</scope>
    <source>
        <strain evidence="2">R-o-18</strain>
        <tissue evidence="2">Leaf</tissue>
    </source>
</reference>
<feature type="compositionally biased region" description="Basic and acidic residues" evidence="1">
    <location>
        <begin position="508"/>
        <end position="529"/>
    </location>
</feature>
<sequence length="635" mass="72162">MRSRTTFLEVTEDPLAGTFTQVLLFGGLDPCTQDRIDIGFKAQNIPFWQGSGSWFRGLGRCTQDTIIGSEIWRINPFHFSRPFDGGNTIYTRIWGLLSSARFLRIYLPRARMDQSSNLPAFPASFVGGRMRPRRLFADPFSSPVPSWGNFPEADEAVPMAPLRQRRSLFPDNDDGGMNENSISEAYSEAGFRGFIPSLIAKVFACFGFAPLQLTPLSWRTLIAIRVLGEFHGIPFGVSEVLYSYYFTPLIGKKGFYHIQSRDGRPLVDEPSRGAGGIYPFGDLWDMRYVIMKMNGACGYPLFWRSVDVFCPVSFAGEALVKLAMKIPKRFRWLPFLMRSALRLPISAVYDDYHKAKTWRMHPHPPSIPSIDSMVDSSSSLSTALSTTLGRTPASGSPLGGTLVPCYEVLRVRSQRPPPSPWKGKTSDKENLPYFRIWKIYLSKTIYEIYTERREAQPDRIGESKRLKREPSPQHGESAPCRLWRHPTPGVNLPPMALGGDASTRKKAKDAQTYDRDKRPSQRPARDYGNRNRGRYHNRSIEKAEGMTVSTCPDISHLSVTRPELINVLRLMGQQVKWPQKMKAPDYFRNPCLWCDFHRDHSHKTEDCVALKIKVNDFLKKGPQEISFREGQEPSK</sequence>
<dbReference type="PANTHER" id="PTHR31099:SF24">
    <property type="entry name" value="AMINOTRANSFERASE-LIKE PLANT MOBILE DOMAIN-CONTAINING PROTEIN"/>
    <property type="match status" value="1"/>
</dbReference>
<feature type="compositionally biased region" description="Basic and acidic residues" evidence="1">
    <location>
        <begin position="455"/>
        <end position="471"/>
    </location>
</feature>
<comment type="caution">
    <text evidence="2">The sequence shown here is derived from an EMBL/GenBank/DDBJ whole genome shotgun (WGS) entry which is preliminary data.</text>
</comment>
<protein>
    <submittedName>
        <fullName evidence="2">Uncharacterized protein</fullName>
    </submittedName>
</protein>
<gene>
    <name evidence="2" type="primary">A08p012320.1_BraROA</name>
    <name evidence="2" type="ORF">IGI04_030678</name>
</gene>
<dbReference type="EMBL" id="JADBGQ010000007">
    <property type="protein sequence ID" value="KAG5389137.1"/>
    <property type="molecule type" value="Genomic_DNA"/>
</dbReference>
<accession>A0ABQ7LRH8</accession>
<organism evidence="2 3">
    <name type="scientific">Brassica rapa subsp. trilocularis</name>
    <dbReference type="NCBI Taxonomy" id="1813537"/>
    <lineage>
        <taxon>Eukaryota</taxon>
        <taxon>Viridiplantae</taxon>
        <taxon>Streptophyta</taxon>
        <taxon>Embryophyta</taxon>
        <taxon>Tracheophyta</taxon>
        <taxon>Spermatophyta</taxon>
        <taxon>Magnoliopsida</taxon>
        <taxon>eudicotyledons</taxon>
        <taxon>Gunneridae</taxon>
        <taxon>Pentapetalae</taxon>
        <taxon>rosids</taxon>
        <taxon>malvids</taxon>
        <taxon>Brassicales</taxon>
        <taxon>Brassicaceae</taxon>
        <taxon>Brassiceae</taxon>
        <taxon>Brassica</taxon>
    </lineage>
</organism>
<evidence type="ECO:0000313" key="2">
    <source>
        <dbReference type="EMBL" id="KAG5389137.1"/>
    </source>
</evidence>
<evidence type="ECO:0000313" key="3">
    <source>
        <dbReference type="Proteomes" id="UP000823674"/>
    </source>
</evidence>
<keyword evidence="3" id="KW-1185">Reference proteome</keyword>
<name>A0ABQ7LRH8_BRACM</name>
<dbReference type="Proteomes" id="UP000823674">
    <property type="component" value="Chromosome A08"/>
</dbReference>
<feature type="region of interest" description="Disordered" evidence="1">
    <location>
        <begin position="455"/>
        <end position="535"/>
    </location>
</feature>
<evidence type="ECO:0000256" key="1">
    <source>
        <dbReference type="SAM" id="MobiDB-lite"/>
    </source>
</evidence>
<dbReference type="PANTHER" id="PTHR31099">
    <property type="entry name" value="OS06G0165300 PROTEIN"/>
    <property type="match status" value="1"/>
</dbReference>
<proteinExistence type="predicted"/>